<name>A0ABW2HR41_9ACTN</name>
<evidence type="ECO:0000313" key="3">
    <source>
        <dbReference type="Proteomes" id="UP001596548"/>
    </source>
</evidence>
<feature type="compositionally biased region" description="Low complexity" evidence="1">
    <location>
        <begin position="94"/>
        <end position="113"/>
    </location>
</feature>
<accession>A0ABW2HR41</accession>
<dbReference type="RefSeq" id="WP_378967539.1">
    <property type="nucleotide sequence ID" value="NZ_JBHTBJ010000007.1"/>
</dbReference>
<protein>
    <submittedName>
        <fullName evidence="2">Uncharacterized protein</fullName>
    </submittedName>
</protein>
<evidence type="ECO:0000313" key="2">
    <source>
        <dbReference type="EMBL" id="MFC7274965.1"/>
    </source>
</evidence>
<reference evidence="3" key="1">
    <citation type="journal article" date="2019" name="Int. J. Syst. Evol. Microbiol.">
        <title>The Global Catalogue of Microorganisms (GCM) 10K type strain sequencing project: providing services to taxonomists for standard genome sequencing and annotation.</title>
        <authorList>
            <consortium name="The Broad Institute Genomics Platform"/>
            <consortium name="The Broad Institute Genome Sequencing Center for Infectious Disease"/>
            <person name="Wu L."/>
            <person name="Ma J."/>
        </authorList>
    </citation>
    <scope>NUCLEOTIDE SEQUENCE [LARGE SCALE GENOMIC DNA]</scope>
    <source>
        <strain evidence="3">XZYJT-10</strain>
    </source>
</reference>
<proteinExistence type="predicted"/>
<gene>
    <name evidence="2" type="ORF">ACFQS1_13295</name>
</gene>
<organism evidence="2 3">
    <name type="scientific">Paractinoplanes rhizophilus</name>
    <dbReference type="NCBI Taxonomy" id="1416877"/>
    <lineage>
        <taxon>Bacteria</taxon>
        <taxon>Bacillati</taxon>
        <taxon>Actinomycetota</taxon>
        <taxon>Actinomycetes</taxon>
        <taxon>Micromonosporales</taxon>
        <taxon>Micromonosporaceae</taxon>
        <taxon>Paractinoplanes</taxon>
    </lineage>
</organism>
<feature type="region of interest" description="Disordered" evidence="1">
    <location>
        <begin position="1"/>
        <end position="115"/>
    </location>
</feature>
<comment type="caution">
    <text evidence="2">The sequence shown here is derived from an EMBL/GenBank/DDBJ whole genome shotgun (WGS) entry which is preliminary data.</text>
</comment>
<dbReference type="EMBL" id="JBHTBJ010000007">
    <property type="protein sequence ID" value="MFC7274965.1"/>
    <property type="molecule type" value="Genomic_DNA"/>
</dbReference>
<evidence type="ECO:0000256" key="1">
    <source>
        <dbReference type="SAM" id="MobiDB-lite"/>
    </source>
</evidence>
<dbReference type="Proteomes" id="UP001596548">
    <property type="component" value="Unassembled WGS sequence"/>
</dbReference>
<feature type="compositionally biased region" description="Basic and acidic residues" evidence="1">
    <location>
        <begin position="1"/>
        <end position="62"/>
    </location>
</feature>
<sequence length="190" mass="20179">MTDHHDFSFDDDHAFEHSPPPDDHLAWDDAGHDFDADGARFESPDAAPHDFGPHDFGPHDPESPDPESPDPGPREPDSPGLDAAPDAGLPAHSPPDVSDFSDVPDVFPPAVDVGDLPEPVDGFPWIDTGSLGLAGIAATLHDQEHTDAVRPEELAEYAGADLPPGADPWAALADSDDPATAALAKWWQRD</sequence>
<keyword evidence="3" id="KW-1185">Reference proteome</keyword>